<evidence type="ECO:0000313" key="2">
    <source>
        <dbReference type="Proteomes" id="UP000016521"/>
    </source>
</evidence>
<organism evidence="1 2">
    <name type="scientific">Pseudoalteromonas piscicida</name>
    <dbReference type="NCBI Taxonomy" id="43662"/>
    <lineage>
        <taxon>Bacteria</taxon>
        <taxon>Pseudomonadati</taxon>
        <taxon>Pseudomonadota</taxon>
        <taxon>Gammaproteobacteria</taxon>
        <taxon>Alteromonadales</taxon>
        <taxon>Pseudoalteromonadaceae</taxon>
        <taxon>Pseudoalteromonas</taxon>
    </lineage>
</organism>
<dbReference type="EMBL" id="CP011924">
    <property type="protein sequence ID" value="ATD08959.1"/>
    <property type="molecule type" value="Genomic_DNA"/>
</dbReference>
<dbReference type="Proteomes" id="UP000016521">
    <property type="component" value="Chromosome I"/>
</dbReference>
<keyword evidence="2" id="KW-1185">Reference proteome</keyword>
<proteinExistence type="predicted"/>
<gene>
    <name evidence="1" type="ORF">PPIS_a4314</name>
</gene>
<accession>A0ABN5CJU4</accession>
<name>A0ABN5CJU4_PSEO7</name>
<protein>
    <submittedName>
        <fullName evidence="1">Uncharacterized protein</fullName>
    </submittedName>
</protein>
<evidence type="ECO:0000313" key="1">
    <source>
        <dbReference type="EMBL" id="ATD08959.1"/>
    </source>
</evidence>
<sequence>MPECRSSDFMSRQNGSVAALRREDINIWLNMVGASSPRDLLLKLKPAFRSYNLRAEVCLNAVAATLRREDINIWLNMVGASSPRDLLLKLKPAFRSYNLRAEVCLNAVAATLRREDINIFGQRGRSEFTSRSST</sequence>
<reference evidence="1 2" key="1">
    <citation type="submission" date="2015-06" db="EMBL/GenBank/DDBJ databases">
        <authorList>
            <person name="Xie B.-B."/>
            <person name="Rong J.-C."/>
            <person name="Qin Q.-L."/>
            <person name="Zhang Y.-Z."/>
        </authorList>
    </citation>
    <scope>NUCLEOTIDE SEQUENCE [LARGE SCALE GENOMIC DNA]</scope>
    <source>
        <strain evidence="1 2">JCM 20779</strain>
    </source>
</reference>